<sequence>MVRCPCEARGELGGLSPLVVAASCCCWPLCGIARLGGVAPPVYEGSSSSPIIHCVDTARGSLARAPSNKD</sequence>
<protein>
    <submittedName>
        <fullName evidence="1">Uncharacterized protein</fullName>
    </submittedName>
</protein>
<evidence type="ECO:0000313" key="1">
    <source>
        <dbReference type="EMBL" id="MQL77447.1"/>
    </source>
</evidence>
<dbReference type="AlphaFoldDB" id="A0A843U622"/>
<accession>A0A843U622</accession>
<gene>
    <name evidence="1" type="ORF">Taro_009855</name>
</gene>
<evidence type="ECO:0000313" key="2">
    <source>
        <dbReference type="Proteomes" id="UP000652761"/>
    </source>
</evidence>
<proteinExistence type="predicted"/>
<reference evidence="1" key="1">
    <citation type="submission" date="2017-07" db="EMBL/GenBank/DDBJ databases">
        <title>Taro Niue Genome Assembly and Annotation.</title>
        <authorList>
            <person name="Atibalentja N."/>
            <person name="Keating K."/>
            <person name="Fields C.J."/>
        </authorList>
    </citation>
    <scope>NUCLEOTIDE SEQUENCE</scope>
    <source>
        <strain evidence="1">Niue_2</strain>
        <tissue evidence="1">Leaf</tissue>
    </source>
</reference>
<organism evidence="1 2">
    <name type="scientific">Colocasia esculenta</name>
    <name type="common">Wild taro</name>
    <name type="synonym">Arum esculentum</name>
    <dbReference type="NCBI Taxonomy" id="4460"/>
    <lineage>
        <taxon>Eukaryota</taxon>
        <taxon>Viridiplantae</taxon>
        <taxon>Streptophyta</taxon>
        <taxon>Embryophyta</taxon>
        <taxon>Tracheophyta</taxon>
        <taxon>Spermatophyta</taxon>
        <taxon>Magnoliopsida</taxon>
        <taxon>Liliopsida</taxon>
        <taxon>Araceae</taxon>
        <taxon>Aroideae</taxon>
        <taxon>Colocasieae</taxon>
        <taxon>Colocasia</taxon>
    </lineage>
</organism>
<dbReference type="EMBL" id="NMUH01000350">
    <property type="protein sequence ID" value="MQL77447.1"/>
    <property type="molecule type" value="Genomic_DNA"/>
</dbReference>
<keyword evidence="2" id="KW-1185">Reference proteome</keyword>
<comment type="caution">
    <text evidence="1">The sequence shown here is derived from an EMBL/GenBank/DDBJ whole genome shotgun (WGS) entry which is preliminary data.</text>
</comment>
<name>A0A843U622_COLES</name>
<dbReference type="Proteomes" id="UP000652761">
    <property type="component" value="Unassembled WGS sequence"/>
</dbReference>
<dbReference type="PROSITE" id="PS51257">
    <property type="entry name" value="PROKAR_LIPOPROTEIN"/>
    <property type="match status" value="1"/>
</dbReference>